<proteinExistence type="predicted"/>
<sequence>MPQFELLGKCSSTGDSLDGSGYCPLIRKGKYGVHRVCVDSLGEMCWGLLGRVLLSLIRKMSCETATLRITHGQRRMKEAIIALKHVPGRVFVMIAQDEVE</sequence>
<dbReference type="EMBL" id="JAYKXN010000003">
    <property type="protein sequence ID" value="KAK7302398.1"/>
    <property type="molecule type" value="Genomic_DNA"/>
</dbReference>
<evidence type="ECO:0000313" key="1">
    <source>
        <dbReference type="EMBL" id="KAK7302398.1"/>
    </source>
</evidence>
<reference evidence="1 2" key="1">
    <citation type="submission" date="2024-01" db="EMBL/GenBank/DDBJ databases">
        <title>The genomes of 5 underutilized Papilionoideae crops provide insights into root nodulation and disease resistance.</title>
        <authorList>
            <person name="Yuan L."/>
        </authorList>
    </citation>
    <scope>NUCLEOTIDE SEQUENCE [LARGE SCALE GENOMIC DNA]</scope>
    <source>
        <strain evidence="1">LY-2023</strain>
        <tissue evidence="1">Leaf</tissue>
    </source>
</reference>
<gene>
    <name evidence="1" type="ORF">RJT34_13286</name>
</gene>
<comment type="caution">
    <text evidence="1">The sequence shown here is derived from an EMBL/GenBank/DDBJ whole genome shotgun (WGS) entry which is preliminary data.</text>
</comment>
<evidence type="ECO:0000313" key="2">
    <source>
        <dbReference type="Proteomes" id="UP001359559"/>
    </source>
</evidence>
<dbReference type="AlphaFoldDB" id="A0AAN9JQV9"/>
<organism evidence="1 2">
    <name type="scientific">Clitoria ternatea</name>
    <name type="common">Butterfly pea</name>
    <dbReference type="NCBI Taxonomy" id="43366"/>
    <lineage>
        <taxon>Eukaryota</taxon>
        <taxon>Viridiplantae</taxon>
        <taxon>Streptophyta</taxon>
        <taxon>Embryophyta</taxon>
        <taxon>Tracheophyta</taxon>
        <taxon>Spermatophyta</taxon>
        <taxon>Magnoliopsida</taxon>
        <taxon>eudicotyledons</taxon>
        <taxon>Gunneridae</taxon>
        <taxon>Pentapetalae</taxon>
        <taxon>rosids</taxon>
        <taxon>fabids</taxon>
        <taxon>Fabales</taxon>
        <taxon>Fabaceae</taxon>
        <taxon>Papilionoideae</taxon>
        <taxon>50 kb inversion clade</taxon>
        <taxon>NPAAA clade</taxon>
        <taxon>indigoferoid/millettioid clade</taxon>
        <taxon>Phaseoleae</taxon>
        <taxon>Clitoria</taxon>
    </lineage>
</organism>
<name>A0AAN9JQV9_CLITE</name>
<protein>
    <submittedName>
        <fullName evidence="1">Uncharacterized protein</fullName>
    </submittedName>
</protein>
<dbReference type="Proteomes" id="UP001359559">
    <property type="component" value="Unassembled WGS sequence"/>
</dbReference>
<accession>A0AAN9JQV9</accession>
<keyword evidence="2" id="KW-1185">Reference proteome</keyword>